<accession>A0A7H9E912</accession>
<feature type="region of interest" description="Disordered" evidence="1">
    <location>
        <begin position="26"/>
        <end position="47"/>
    </location>
</feature>
<feature type="chain" id="PRO_5039300563" description="Lipoprotein" evidence="2">
    <location>
        <begin position="26"/>
        <end position="93"/>
    </location>
</feature>
<gene>
    <name evidence="3" type="ORF">GTO85_07110</name>
</gene>
<evidence type="ECO:0000313" key="4">
    <source>
        <dbReference type="Proteomes" id="UP000510660"/>
    </source>
</evidence>
<evidence type="ECO:0000256" key="1">
    <source>
        <dbReference type="SAM" id="MobiDB-lite"/>
    </source>
</evidence>
<evidence type="ECO:0000256" key="2">
    <source>
        <dbReference type="SAM" id="SignalP"/>
    </source>
</evidence>
<dbReference type="EMBL" id="CP047415">
    <property type="protein sequence ID" value="QLL74134.1"/>
    <property type="molecule type" value="Genomic_DNA"/>
</dbReference>
<dbReference type="Proteomes" id="UP000510660">
    <property type="component" value="Chromosome"/>
</dbReference>
<dbReference type="AlphaFoldDB" id="A0A7H9E912"/>
<feature type="signal peptide" evidence="2">
    <location>
        <begin position="1"/>
        <end position="25"/>
    </location>
</feature>
<dbReference type="PROSITE" id="PS51257">
    <property type="entry name" value="PROKAR_LIPOPROTEIN"/>
    <property type="match status" value="1"/>
</dbReference>
<evidence type="ECO:0008006" key="5">
    <source>
        <dbReference type="Google" id="ProtNLM"/>
    </source>
</evidence>
<proteinExistence type="predicted"/>
<dbReference type="RefSeq" id="WP_180860150.1">
    <property type="nucleotide sequence ID" value="NZ_CP047415.1"/>
</dbReference>
<name>A0A7H9E912_9LACO</name>
<feature type="compositionally biased region" description="Polar residues" evidence="1">
    <location>
        <begin position="62"/>
        <end position="78"/>
    </location>
</feature>
<reference evidence="3 4" key="1">
    <citation type="submission" date="2020-01" db="EMBL/GenBank/DDBJ databases">
        <title>Complete and circular genome sequences of six lactobacillus isolates from horses.</title>
        <authorList>
            <person name="Hassan H.M."/>
        </authorList>
    </citation>
    <scope>NUCLEOTIDE SEQUENCE [LARGE SCALE GENOMIC DNA]</scope>
    <source>
        <strain evidence="3 4">1D</strain>
    </source>
</reference>
<keyword evidence="2" id="KW-0732">Signal</keyword>
<protein>
    <recommendedName>
        <fullName evidence="5">Lipoprotein</fullName>
    </recommendedName>
</protein>
<evidence type="ECO:0000313" key="3">
    <source>
        <dbReference type="EMBL" id="QLL74134.1"/>
    </source>
</evidence>
<organism evidence="3 4">
    <name type="scientific">Lactobacillus crispatus</name>
    <dbReference type="NCBI Taxonomy" id="47770"/>
    <lineage>
        <taxon>Bacteria</taxon>
        <taxon>Bacillati</taxon>
        <taxon>Bacillota</taxon>
        <taxon>Bacilli</taxon>
        <taxon>Lactobacillales</taxon>
        <taxon>Lactobacillaceae</taxon>
        <taxon>Lactobacillus</taxon>
    </lineage>
</organism>
<sequence>MKHKKILASLTIGASLLLGACANNAQSNNSNTTKVEASSKNSKLGPVVGKIAGKPIRANQLLRKSNWNGGYGTPSNGKDTNRDHKPVRRLTKK</sequence>
<feature type="region of interest" description="Disordered" evidence="1">
    <location>
        <begin position="62"/>
        <end position="93"/>
    </location>
</feature>